<evidence type="ECO:0000256" key="2">
    <source>
        <dbReference type="ARBA" id="ARBA00010183"/>
    </source>
</evidence>
<keyword evidence="9" id="KW-0460">Magnesium</keyword>
<dbReference type="PATRIC" id="fig|1122241.3.peg.1141"/>
<comment type="subcellular location">
    <subcellularLocation>
        <location evidence="9">Cytoplasm</location>
    </subcellularLocation>
</comment>
<keyword evidence="8 9" id="KW-0694">RNA-binding</keyword>
<dbReference type="InterPro" id="IPR014720">
    <property type="entry name" value="dsRBD_dom"/>
</dbReference>
<keyword evidence="6 9" id="KW-0255">Endonuclease</keyword>
<feature type="active site" evidence="9">
    <location>
        <position position="125"/>
    </location>
</feature>
<evidence type="ECO:0000256" key="4">
    <source>
        <dbReference type="ARBA" id="ARBA00022664"/>
    </source>
</evidence>
<dbReference type="CDD" id="cd00593">
    <property type="entry name" value="RIBOc"/>
    <property type="match status" value="1"/>
</dbReference>
<dbReference type="GO" id="GO:0006397">
    <property type="term" value="P:mRNA processing"/>
    <property type="evidence" value="ECO:0007669"/>
    <property type="project" value="UniProtKB-UniRule"/>
</dbReference>
<dbReference type="PANTHER" id="PTHR11207:SF0">
    <property type="entry name" value="RIBONUCLEASE 3"/>
    <property type="match status" value="1"/>
</dbReference>
<dbReference type="FunFam" id="1.10.1520.10:FF:000001">
    <property type="entry name" value="Ribonuclease 3"/>
    <property type="match status" value="1"/>
</dbReference>
<evidence type="ECO:0000256" key="3">
    <source>
        <dbReference type="ARBA" id="ARBA00022552"/>
    </source>
</evidence>
<evidence type="ECO:0000313" key="13">
    <source>
        <dbReference type="Proteomes" id="UP000075670"/>
    </source>
</evidence>
<evidence type="ECO:0000313" key="12">
    <source>
        <dbReference type="EMBL" id="KYH32483.1"/>
    </source>
</evidence>
<keyword evidence="9" id="KW-0479">Metal-binding</keyword>
<proteinExistence type="inferred from homology"/>
<comment type="similarity">
    <text evidence="2">Belongs to the ribonuclease III family.</text>
</comment>
<dbReference type="NCBIfam" id="TIGR02191">
    <property type="entry name" value="RNaseIII"/>
    <property type="match status" value="1"/>
</dbReference>
<keyword evidence="9" id="KW-0819">tRNA processing</keyword>
<dbReference type="SMART" id="SM00358">
    <property type="entry name" value="DSRM"/>
    <property type="match status" value="1"/>
</dbReference>
<dbReference type="GO" id="GO:0008033">
    <property type="term" value="P:tRNA processing"/>
    <property type="evidence" value="ECO:0007669"/>
    <property type="project" value="UniProtKB-KW"/>
</dbReference>
<feature type="domain" description="DRBM" evidence="10">
    <location>
        <begin position="162"/>
        <end position="231"/>
    </location>
</feature>
<dbReference type="Gene3D" id="3.30.160.20">
    <property type="match status" value="1"/>
</dbReference>
<keyword evidence="9" id="KW-0963">Cytoplasm</keyword>
<name>A0A151AY55_9FIRM</name>
<gene>
    <name evidence="9 12" type="primary">rnc</name>
    <name evidence="12" type="ORF">MOMUL_10840</name>
</gene>
<sequence>MDNKRRELLQQFLRRFHLDIDNLEGLNTALTHPTYAYEHQLPRDNQRLEFLGDAVLGLVIATYLYREYPHLPEGDMTRMRAAIVCEASLAKVARQINLGELLLLGQGEENSGGRRRSSNLADALEAVIGSLYLAGGLKTAQDFILQIFTPALEILKDTGVIDSKSALQEFIQQRGPDNVTYKILEEWGPDHAKHYKAGVFYRNRLLATGEGHSKKEAEQEAARAALALIKIQG</sequence>
<keyword evidence="7 9" id="KW-0378">Hydrolase</keyword>
<comment type="catalytic activity">
    <reaction evidence="1 9">
        <text>Endonucleolytic cleavage to 5'-phosphomonoester.</text>
        <dbReference type="EC" id="3.1.26.3"/>
    </reaction>
</comment>
<evidence type="ECO:0000256" key="5">
    <source>
        <dbReference type="ARBA" id="ARBA00022722"/>
    </source>
</evidence>
<evidence type="ECO:0000256" key="9">
    <source>
        <dbReference type="HAMAP-Rule" id="MF_00104"/>
    </source>
</evidence>
<dbReference type="GO" id="GO:0006364">
    <property type="term" value="P:rRNA processing"/>
    <property type="evidence" value="ECO:0007669"/>
    <property type="project" value="UniProtKB-UniRule"/>
</dbReference>
<evidence type="ECO:0000256" key="8">
    <source>
        <dbReference type="ARBA" id="ARBA00022884"/>
    </source>
</evidence>
<feature type="binding site" evidence="9">
    <location>
        <position position="125"/>
    </location>
    <ligand>
        <name>Mg(2+)</name>
        <dbReference type="ChEBI" id="CHEBI:18420"/>
    </ligand>
</feature>
<keyword evidence="3 9" id="KW-0698">rRNA processing</keyword>
<feature type="binding site" evidence="9">
    <location>
        <position position="49"/>
    </location>
    <ligand>
        <name>Mg(2+)</name>
        <dbReference type="ChEBI" id="CHEBI:18420"/>
    </ligand>
</feature>
<dbReference type="PROSITE" id="PS50142">
    <property type="entry name" value="RNASE_3_2"/>
    <property type="match status" value="1"/>
</dbReference>
<dbReference type="EC" id="3.1.26.3" evidence="9"/>
<protein>
    <recommendedName>
        <fullName evidence="9">Ribonuclease 3</fullName>
        <ecNumber evidence="9">3.1.26.3</ecNumber>
    </recommendedName>
    <alternativeName>
        <fullName evidence="9">Ribonuclease III</fullName>
        <shortName evidence="9">RNase III</shortName>
    </alternativeName>
</protein>
<dbReference type="PANTHER" id="PTHR11207">
    <property type="entry name" value="RIBONUCLEASE III"/>
    <property type="match status" value="1"/>
</dbReference>
<dbReference type="GO" id="GO:0010468">
    <property type="term" value="P:regulation of gene expression"/>
    <property type="evidence" value="ECO:0007669"/>
    <property type="project" value="TreeGrafter"/>
</dbReference>
<dbReference type="InterPro" id="IPR000999">
    <property type="entry name" value="RNase_III_dom"/>
</dbReference>
<organism evidence="12 13">
    <name type="scientific">Moorella mulderi DSM 14980</name>
    <dbReference type="NCBI Taxonomy" id="1122241"/>
    <lineage>
        <taxon>Bacteria</taxon>
        <taxon>Bacillati</taxon>
        <taxon>Bacillota</taxon>
        <taxon>Clostridia</taxon>
        <taxon>Neomoorellales</taxon>
        <taxon>Neomoorellaceae</taxon>
        <taxon>Neomoorella</taxon>
    </lineage>
</organism>
<dbReference type="HAMAP" id="MF_00104">
    <property type="entry name" value="RNase_III"/>
    <property type="match status" value="1"/>
</dbReference>
<dbReference type="GO" id="GO:0019843">
    <property type="term" value="F:rRNA binding"/>
    <property type="evidence" value="ECO:0007669"/>
    <property type="project" value="UniProtKB-KW"/>
</dbReference>
<reference evidence="12 13" key="1">
    <citation type="submission" date="2016-02" db="EMBL/GenBank/DDBJ databases">
        <title>Genome sequence of Moorella mulderi DSM 14980.</title>
        <authorList>
            <person name="Poehlein A."/>
            <person name="Daniel R."/>
        </authorList>
    </citation>
    <scope>NUCLEOTIDE SEQUENCE [LARGE SCALE GENOMIC DNA]</scope>
    <source>
        <strain evidence="12 13">DSM 14980</strain>
    </source>
</reference>
<dbReference type="AlphaFoldDB" id="A0A151AY55"/>
<feature type="domain" description="RNase III" evidence="11">
    <location>
        <begin position="9"/>
        <end position="136"/>
    </location>
</feature>
<comment type="caution">
    <text evidence="12">The sequence shown here is derived from an EMBL/GenBank/DDBJ whole genome shotgun (WGS) entry which is preliminary data.</text>
</comment>
<feature type="active site" evidence="9">
    <location>
        <position position="53"/>
    </location>
</feature>
<comment type="subunit">
    <text evidence="9">Homodimer.</text>
</comment>
<accession>A0A151AY55</accession>
<evidence type="ECO:0000256" key="7">
    <source>
        <dbReference type="ARBA" id="ARBA00022801"/>
    </source>
</evidence>
<keyword evidence="5 9" id="KW-0540">Nuclease</keyword>
<dbReference type="Pfam" id="PF14622">
    <property type="entry name" value="Ribonucleas_3_3"/>
    <property type="match status" value="1"/>
</dbReference>
<comment type="cofactor">
    <cofactor evidence="9">
        <name>Mg(2+)</name>
        <dbReference type="ChEBI" id="CHEBI:18420"/>
    </cofactor>
</comment>
<evidence type="ECO:0000259" key="11">
    <source>
        <dbReference type="PROSITE" id="PS50142"/>
    </source>
</evidence>
<comment type="function">
    <text evidence="9">Digests double-stranded RNA. Involved in the processing of primary rRNA transcript to yield the immediate precursors to the large and small rRNAs (23S and 16S). Processes some mRNAs, and tRNAs when they are encoded in the rRNA operon. Processes pre-crRNA and tracrRNA of type II CRISPR loci if present in the organism.</text>
</comment>
<dbReference type="InterPro" id="IPR036389">
    <property type="entry name" value="RNase_III_sf"/>
</dbReference>
<dbReference type="CDD" id="cd10845">
    <property type="entry name" value="DSRM_RNAse_III_family"/>
    <property type="match status" value="1"/>
</dbReference>
<dbReference type="PROSITE" id="PS00517">
    <property type="entry name" value="RNASE_3_1"/>
    <property type="match status" value="1"/>
</dbReference>
<dbReference type="InterPro" id="IPR011907">
    <property type="entry name" value="RNase_III"/>
</dbReference>
<dbReference type="GO" id="GO:0003725">
    <property type="term" value="F:double-stranded RNA binding"/>
    <property type="evidence" value="ECO:0007669"/>
    <property type="project" value="TreeGrafter"/>
</dbReference>
<keyword evidence="9" id="KW-0699">rRNA-binding</keyword>
<dbReference type="SMART" id="SM00535">
    <property type="entry name" value="RIBOc"/>
    <property type="match status" value="1"/>
</dbReference>
<dbReference type="SUPFAM" id="SSF69065">
    <property type="entry name" value="RNase III domain-like"/>
    <property type="match status" value="1"/>
</dbReference>
<dbReference type="Gene3D" id="1.10.1520.10">
    <property type="entry name" value="Ribonuclease III domain"/>
    <property type="match status" value="1"/>
</dbReference>
<evidence type="ECO:0000256" key="1">
    <source>
        <dbReference type="ARBA" id="ARBA00000109"/>
    </source>
</evidence>
<dbReference type="SUPFAM" id="SSF54768">
    <property type="entry name" value="dsRNA-binding domain-like"/>
    <property type="match status" value="1"/>
</dbReference>
<dbReference type="Pfam" id="PF00035">
    <property type="entry name" value="dsrm"/>
    <property type="match status" value="1"/>
</dbReference>
<dbReference type="Proteomes" id="UP000075670">
    <property type="component" value="Unassembled WGS sequence"/>
</dbReference>
<dbReference type="PROSITE" id="PS50137">
    <property type="entry name" value="DS_RBD"/>
    <property type="match status" value="1"/>
</dbReference>
<evidence type="ECO:0000259" key="10">
    <source>
        <dbReference type="PROSITE" id="PS50137"/>
    </source>
</evidence>
<feature type="binding site" evidence="9">
    <location>
        <position position="122"/>
    </location>
    <ligand>
        <name>Mg(2+)</name>
        <dbReference type="ChEBI" id="CHEBI:18420"/>
    </ligand>
</feature>
<dbReference type="EMBL" id="LTBC01000003">
    <property type="protein sequence ID" value="KYH32483.1"/>
    <property type="molecule type" value="Genomic_DNA"/>
</dbReference>
<dbReference type="RefSeq" id="WP_062282521.1">
    <property type="nucleotide sequence ID" value="NZ_LTBC01000003.1"/>
</dbReference>
<dbReference type="OrthoDB" id="9805026at2"/>
<evidence type="ECO:0000256" key="6">
    <source>
        <dbReference type="ARBA" id="ARBA00022759"/>
    </source>
</evidence>
<keyword evidence="4 9" id="KW-0507">mRNA processing</keyword>
<keyword evidence="13" id="KW-1185">Reference proteome</keyword>
<dbReference type="GO" id="GO:0004525">
    <property type="term" value="F:ribonuclease III activity"/>
    <property type="evidence" value="ECO:0007669"/>
    <property type="project" value="UniProtKB-UniRule"/>
</dbReference>
<dbReference type="GO" id="GO:0005737">
    <property type="term" value="C:cytoplasm"/>
    <property type="evidence" value="ECO:0007669"/>
    <property type="project" value="UniProtKB-SubCell"/>
</dbReference>
<dbReference type="GO" id="GO:0046872">
    <property type="term" value="F:metal ion binding"/>
    <property type="evidence" value="ECO:0007669"/>
    <property type="project" value="UniProtKB-KW"/>
</dbReference>